<gene>
    <name evidence="2" type="ORF">NP493_156g07000</name>
</gene>
<protein>
    <submittedName>
        <fullName evidence="2">Uncharacterized protein</fullName>
    </submittedName>
</protein>
<sequence>MPRADRSPLGTARCWRATVDWSFTWSGSTHTSSTTRNTTDSTRSPVDRSTR</sequence>
<dbReference type="Proteomes" id="UP001209878">
    <property type="component" value="Unassembled WGS sequence"/>
</dbReference>
<evidence type="ECO:0000256" key="1">
    <source>
        <dbReference type="SAM" id="MobiDB-lite"/>
    </source>
</evidence>
<dbReference type="AlphaFoldDB" id="A0AAD9P407"/>
<feature type="region of interest" description="Disordered" evidence="1">
    <location>
        <begin position="25"/>
        <end position="51"/>
    </location>
</feature>
<name>A0AAD9P407_RIDPI</name>
<organism evidence="2 3">
    <name type="scientific">Ridgeia piscesae</name>
    <name type="common">Tubeworm</name>
    <dbReference type="NCBI Taxonomy" id="27915"/>
    <lineage>
        <taxon>Eukaryota</taxon>
        <taxon>Metazoa</taxon>
        <taxon>Spiralia</taxon>
        <taxon>Lophotrochozoa</taxon>
        <taxon>Annelida</taxon>
        <taxon>Polychaeta</taxon>
        <taxon>Sedentaria</taxon>
        <taxon>Canalipalpata</taxon>
        <taxon>Sabellida</taxon>
        <taxon>Siboglinidae</taxon>
        <taxon>Ridgeia</taxon>
    </lineage>
</organism>
<keyword evidence="3" id="KW-1185">Reference proteome</keyword>
<reference evidence="2" key="1">
    <citation type="journal article" date="2023" name="Mol. Biol. Evol.">
        <title>Third-Generation Sequencing Reveals the Adaptive Role of the Epigenome in Three Deep-Sea Polychaetes.</title>
        <authorList>
            <person name="Perez M."/>
            <person name="Aroh O."/>
            <person name="Sun Y."/>
            <person name="Lan Y."/>
            <person name="Juniper S.K."/>
            <person name="Young C.R."/>
            <person name="Angers B."/>
            <person name="Qian P.Y."/>
        </authorList>
    </citation>
    <scope>NUCLEOTIDE SEQUENCE</scope>
    <source>
        <strain evidence="2">R07B-5</strain>
    </source>
</reference>
<proteinExistence type="predicted"/>
<evidence type="ECO:0000313" key="2">
    <source>
        <dbReference type="EMBL" id="KAK2187738.1"/>
    </source>
</evidence>
<dbReference type="EMBL" id="JAODUO010000156">
    <property type="protein sequence ID" value="KAK2187738.1"/>
    <property type="molecule type" value="Genomic_DNA"/>
</dbReference>
<comment type="caution">
    <text evidence="2">The sequence shown here is derived from an EMBL/GenBank/DDBJ whole genome shotgun (WGS) entry which is preliminary data.</text>
</comment>
<evidence type="ECO:0000313" key="3">
    <source>
        <dbReference type="Proteomes" id="UP001209878"/>
    </source>
</evidence>
<accession>A0AAD9P407</accession>
<feature type="compositionally biased region" description="Low complexity" evidence="1">
    <location>
        <begin position="25"/>
        <end position="44"/>
    </location>
</feature>